<gene>
    <name evidence="6" type="ORF">PCOR1329_LOCUS65295</name>
</gene>
<dbReference type="InterPro" id="IPR002048">
    <property type="entry name" value="EF_hand_dom"/>
</dbReference>
<evidence type="ECO:0000313" key="6">
    <source>
        <dbReference type="EMBL" id="CAK0882933.1"/>
    </source>
</evidence>
<proteinExistence type="predicted"/>
<reference evidence="6" key="1">
    <citation type="submission" date="2023-10" db="EMBL/GenBank/DDBJ databases">
        <authorList>
            <person name="Chen Y."/>
            <person name="Shah S."/>
            <person name="Dougan E. K."/>
            <person name="Thang M."/>
            <person name="Chan C."/>
        </authorList>
    </citation>
    <scope>NUCLEOTIDE SEQUENCE [LARGE SCALE GENOMIC DNA]</scope>
</reference>
<evidence type="ECO:0000259" key="5">
    <source>
        <dbReference type="PROSITE" id="PS50222"/>
    </source>
</evidence>
<accession>A0ABN9W9N0</accession>
<keyword evidence="7" id="KW-1185">Reference proteome</keyword>
<dbReference type="SMART" id="SM00054">
    <property type="entry name" value="EFh"/>
    <property type="match status" value="4"/>
</dbReference>
<dbReference type="InterPro" id="IPR039647">
    <property type="entry name" value="EF_hand_pair_protein_CML-like"/>
</dbReference>
<evidence type="ECO:0000256" key="1">
    <source>
        <dbReference type="ARBA" id="ARBA00022723"/>
    </source>
</evidence>
<dbReference type="Proteomes" id="UP001189429">
    <property type="component" value="Unassembled WGS sequence"/>
</dbReference>
<dbReference type="Pfam" id="PF13202">
    <property type="entry name" value="EF-hand_5"/>
    <property type="match status" value="2"/>
</dbReference>
<sequence>MRCGCLRRRRASKAATMSGRRRVCLPLRQLPGRLREPGRVRLPGGRPERRRLLLQRRRAGGPVGRGRAGTPGERTRLGGGPSPPPRAAPRAAGAPPAPLAPGTRAFHEEGREPAAAAPVDHAAASGGAAAAAAAQAEAHAPPRAQLVRAAFARFDADGDGVLSESEMRAFAVVTGFDGTEADWAEESTGCSARLAAARSTYRASRSSWTTPPRAAASAADDELLAVLGHGGAGAGGAPDTSERLDRQDLSRAVFFALDRDGDGALSEAEMRRFAAQTGFEGSPEELEWSTEYRALCLERGATRGLDLAVFRGLVDDKSAAGCHCSDQQLAEIAHALQADRGGDAATGASQPNRGAHDLRGELARAVFALLDGDGDGRLAEADMRSFATLVGFDGDAAAWATEYRQLAADRGFPPAVGASLGDFLALIDDRSESGSFVSDEHLQLIVDELGPRPPLQSQTLAAVPLQRDELVGAIFARCDADGDGLLNEREMLVFVRHAGFDGSLVEWAGEYRSLCRDNHVDPEVGITSSLLKTVVSDLSDCGLYCKDEELRDMLASIEVEAAAPRAAREPSTTQG</sequence>
<feature type="domain" description="EF-hand" evidence="5">
    <location>
        <begin position="358"/>
        <end position="393"/>
    </location>
</feature>
<dbReference type="EMBL" id="CAUYUJ010018355">
    <property type="protein sequence ID" value="CAK0882933.1"/>
    <property type="molecule type" value="Genomic_DNA"/>
</dbReference>
<evidence type="ECO:0000256" key="3">
    <source>
        <dbReference type="ARBA" id="ARBA00022837"/>
    </source>
</evidence>
<feature type="domain" description="EF-hand" evidence="5">
    <location>
        <begin position="245"/>
        <end position="280"/>
    </location>
</feature>
<comment type="caution">
    <text evidence="6">The sequence shown here is derived from an EMBL/GenBank/DDBJ whole genome shotgun (WGS) entry which is preliminary data.</text>
</comment>
<evidence type="ECO:0000256" key="2">
    <source>
        <dbReference type="ARBA" id="ARBA00022737"/>
    </source>
</evidence>
<keyword evidence="2" id="KW-0677">Repeat</keyword>
<feature type="domain" description="EF-hand" evidence="5">
    <location>
        <begin position="142"/>
        <end position="177"/>
    </location>
</feature>
<protein>
    <recommendedName>
        <fullName evidence="5">EF-hand domain-containing protein</fullName>
    </recommendedName>
</protein>
<keyword evidence="1" id="KW-0479">Metal-binding</keyword>
<feature type="compositionally biased region" description="Low complexity" evidence="4">
    <location>
        <begin position="88"/>
        <end position="104"/>
    </location>
</feature>
<evidence type="ECO:0000256" key="4">
    <source>
        <dbReference type="SAM" id="MobiDB-lite"/>
    </source>
</evidence>
<dbReference type="InterPro" id="IPR011992">
    <property type="entry name" value="EF-hand-dom_pair"/>
</dbReference>
<evidence type="ECO:0000313" key="7">
    <source>
        <dbReference type="Proteomes" id="UP001189429"/>
    </source>
</evidence>
<keyword evidence="3" id="KW-0106">Calcium</keyword>
<dbReference type="PROSITE" id="PS50222">
    <property type="entry name" value="EF_HAND_2"/>
    <property type="match status" value="4"/>
</dbReference>
<dbReference type="PROSITE" id="PS00018">
    <property type="entry name" value="EF_HAND_1"/>
    <property type="match status" value="4"/>
</dbReference>
<feature type="domain" description="EF-hand" evidence="5">
    <location>
        <begin position="466"/>
        <end position="501"/>
    </location>
</feature>
<dbReference type="SUPFAM" id="SSF47473">
    <property type="entry name" value="EF-hand"/>
    <property type="match status" value="2"/>
</dbReference>
<dbReference type="PANTHER" id="PTHR10891">
    <property type="entry name" value="EF-HAND CALCIUM-BINDING DOMAIN CONTAINING PROTEIN"/>
    <property type="match status" value="1"/>
</dbReference>
<feature type="region of interest" description="Disordered" evidence="4">
    <location>
        <begin position="35"/>
        <end position="104"/>
    </location>
</feature>
<dbReference type="Gene3D" id="1.10.238.10">
    <property type="entry name" value="EF-hand"/>
    <property type="match status" value="3"/>
</dbReference>
<dbReference type="InterPro" id="IPR018247">
    <property type="entry name" value="EF_Hand_1_Ca_BS"/>
</dbReference>
<name>A0ABN9W9N0_9DINO</name>
<organism evidence="6 7">
    <name type="scientific">Prorocentrum cordatum</name>
    <dbReference type="NCBI Taxonomy" id="2364126"/>
    <lineage>
        <taxon>Eukaryota</taxon>
        <taxon>Sar</taxon>
        <taxon>Alveolata</taxon>
        <taxon>Dinophyceae</taxon>
        <taxon>Prorocentrales</taxon>
        <taxon>Prorocentraceae</taxon>
        <taxon>Prorocentrum</taxon>
    </lineage>
</organism>